<comment type="subcellular location">
    <subcellularLocation>
        <location evidence="1">Nucleus</location>
        <location evidence="1">Nucleolus</location>
    </subcellularLocation>
</comment>
<dbReference type="EMBL" id="CALNXK010000112">
    <property type="protein sequence ID" value="CAH3158855.1"/>
    <property type="molecule type" value="Genomic_DNA"/>
</dbReference>
<comment type="similarity">
    <text evidence="2">Belongs to the KRR1 family.</text>
</comment>
<organism evidence="13 14">
    <name type="scientific">Porites lobata</name>
    <dbReference type="NCBI Taxonomy" id="104759"/>
    <lineage>
        <taxon>Eukaryota</taxon>
        <taxon>Metazoa</taxon>
        <taxon>Cnidaria</taxon>
        <taxon>Anthozoa</taxon>
        <taxon>Hexacorallia</taxon>
        <taxon>Scleractinia</taxon>
        <taxon>Fungiina</taxon>
        <taxon>Poritidae</taxon>
        <taxon>Porites</taxon>
    </lineage>
</organism>
<dbReference type="InterPro" id="IPR048549">
    <property type="entry name" value="KRR1-like_KH2_euk"/>
</dbReference>
<dbReference type="CDD" id="cd19757">
    <property type="entry name" value="Bbox1"/>
    <property type="match status" value="1"/>
</dbReference>
<gene>
    <name evidence="13" type="ORF">PLOB_00003371</name>
</gene>
<dbReference type="Pfam" id="PF17903">
    <property type="entry name" value="KH_KRR1_1st"/>
    <property type="match status" value="1"/>
</dbReference>
<evidence type="ECO:0000313" key="14">
    <source>
        <dbReference type="Proteomes" id="UP001159405"/>
    </source>
</evidence>
<proteinExistence type="inferred from homology"/>
<dbReference type="InterPro" id="IPR041174">
    <property type="entry name" value="KRR1-like_KH1"/>
</dbReference>
<dbReference type="InterPro" id="IPR048548">
    <property type="entry name" value="KRR1-like_KH2"/>
</dbReference>
<dbReference type="CDD" id="cd22393">
    <property type="entry name" value="KH-I_KRR1_rpt1"/>
    <property type="match status" value="1"/>
</dbReference>
<evidence type="ECO:0000256" key="9">
    <source>
        <dbReference type="ARBA" id="ARBA00032993"/>
    </source>
</evidence>
<keyword evidence="5" id="KW-0698">rRNA processing</keyword>
<evidence type="ECO:0000256" key="5">
    <source>
        <dbReference type="ARBA" id="ARBA00022552"/>
    </source>
</evidence>
<keyword evidence="10" id="KW-0479">Metal-binding</keyword>
<dbReference type="InterPro" id="IPR048550">
    <property type="entry name" value="KRR1-like_KH1_euk"/>
</dbReference>
<evidence type="ECO:0000256" key="11">
    <source>
        <dbReference type="SAM" id="MobiDB-lite"/>
    </source>
</evidence>
<dbReference type="InterPro" id="IPR000315">
    <property type="entry name" value="Znf_B-box"/>
</dbReference>
<evidence type="ECO:0000256" key="6">
    <source>
        <dbReference type="ARBA" id="ARBA00022884"/>
    </source>
</evidence>
<feature type="compositionally biased region" description="Basic residues" evidence="11">
    <location>
        <begin position="239"/>
        <end position="248"/>
    </location>
</feature>
<keyword evidence="8" id="KW-0687">Ribonucleoprotein</keyword>
<feature type="non-terminal residue" evidence="13">
    <location>
        <position position="1"/>
    </location>
</feature>
<keyword evidence="6" id="KW-0694">RNA-binding</keyword>
<evidence type="ECO:0000259" key="12">
    <source>
        <dbReference type="PROSITE" id="PS50119"/>
    </source>
</evidence>
<evidence type="ECO:0000256" key="3">
    <source>
        <dbReference type="ARBA" id="ARBA00020053"/>
    </source>
</evidence>
<evidence type="ECO:0000256" key="2">
    <source>
        <dbReference type="ARBA" id="ARBA00009344"/>
    </source>
</evidence>
<feature type="non-terminal residue" evidence="13">
    <location>
        <position position="580"/>
    </location>
</feature>
<keyword evidence="10" id="KW-0862">Zinc</keyword>
<keyword evidence="10" id="KW-0863">Zinc-finger</keyword>
<feature type="domain" description="B box-type" evidence="12">
    <location>
        <begin position="391"/>
        <end position="434"/>
    </location>
</feature>
<dbReference type="SUPFAM" id="SSF54791">
    <property type="entry name" value="Eukaryotic type KH-domain (KH-domain type I)"/>
    <property type="match status" value="1"/>
</dbReference>
<dbReference type="InterPro" id="IPR036612">
    <property type="entry name" value="KH_dom_type_1_sf"/>
</dbReference>
<reference evidence="13 14" key="1">
    <citation type="submission" date="2022-05" db="EMBL/GenBank/DDBJ databases">
        <authorList>
            <consortium name="Genoscope - CEA"/>
            <person name="William W."/>
        </authorList>
    </citation>
    <scope>NUCLEOTIDE SEQUENCE [LARGE SCALE GENOMIC DNA]</scope>
</reference>
<accession>A0ABN8QAF9</accession>
<dbReference type="CDD" id="cd22394">
    <property type="entry name" value="KH-I_KRR1_rpt2"/>
    <property type="match status" value="1"/>
</dbReference>
<evidence type="ECO:0000256" key="8">
    <source>
        <dbReference type="ARBA" id="ARBA00023274"/>
    </source>
</evidence>
<evidence type="ECO:0000256" key="1">
    <source>
        <dbReference type="ARBA" id="ARBA00004604"/>
    </source>
</evidence>
<keyword evidence="14" id="KW-1185">Reference proteome</keyword>
<dbReference type="InterPro" id="IPR004087">
    <property type="entry name" value="KH_dom"/>
</dbReference>
<dbReference type="Gene3D" id="3.30.1370.10">
    <property type="entry name" value="K Homology domain, type 1"/>
    <property type="match status" value="2"/>
</dbReference>
<comment type="caution">
    <text evidence="13">The sequence shown here is derived from an EMBL/GenBank/DDBJ whole genome shotgun (WGS) entry which is preliminary data.</text>
</comment>
<name>A0ABN8QAF9_9CNID</name>
<feature type="region of interest" description="Disordered" evidence="11">
    <location>
        <begin position="289"/>
        <end position="317"/>
    </location>
</feature>
<evidence type="ECO:0000256" key="4">
    <source>
        <dbReference type="ARBA" id="ARBA00022517"/>
    </source>
</evidence>
<protein>
    <recommendedName>
        <fullName evidence="3">KRR1 small subunit processome component homolog</fullName>
    </recommendedName>
    <alternativeName>
        <fullName evidence="9">KRR-R motif-containing protein 1</fullName>
    </alternativeName>
</protein>
<dbReference type="Pfam" id="PF21800">
    <property type="entry name" value="KH_KRR1_2nd"/>
    <property type="match status" value="1"/>
</dbReference>
<evidence type="ECO:0000313" key="13">
    <source>
        <dbReference type="EMBL" id="CAH3158855.1"/>
    </source>
</evidence>
<dbReference type="SMART" id="SM00322">
    <property type="entry name" value="KH"/>
    <property type="match status" value="1"/>
</dbReference>
<keyword evidence="4" id="KW-0690">Ribosome biogenesis</keyword>
<keyword evidence="7" id="KW-0539">Nucleus</keyword>
<evidence type="ECO:0000256" key="10">
    <source>
        <dbReference type="PROSITE-ProRule" id="PRU00024"/>
    </source>
</evidence>
<dbReference type="InterPro" id="IPR024166">
    <property type="entry name" value="rRNA_assembly_KRR1"/>
</dbReference>
<dbReference type="Proteomes" id="UP001159405">
    <property type="component" value="Unassembled WGS sequence"/>
</dbReference>
<feature type="region of interest" description="Disordered" evidence="11">
    <location>
        <begin position="239"/>
        <end position="260"/>
    </location>
</feature>
<dbReference type="PANTHER" id="PTHR12581:SF0">
    <property type="entry name" value="KRR1 SMALL SUBUNIT PROCESSOME COMPONENT HOMOLOG"/>
    <property type="match status" value="1"/>
</dbReference>
<dbReference type="PROSITE" id="PS50119">
    <property type="entry name" value="ZF_BBOX"/>
    <property type="match status" value="1"/>
</dbReference>
<dbReference type="PANTHER" id="PTHR12581">
    <property type="entry name" value="HIV-1 REV BINDING PROTEIN 2, 3"/>
    <property type="match status" value="1"/>
</dbReference>
<sequence length="580" mass="67717">LLQGENKKRNYRKDKPWDHDGIDHWKIESFTAEDNPHGMLEESSFATLFPKYREKYLREFWPLVEKKLKEYGIKCQLDVIEGSMTVSTTRKTWDPYIIIKARDMIKLMARSVPFEQAQRVLEDDVACDIIKIGSLVRNRERFVKRRQRLIGPNGATLKALELLTQCYIMVQGNTVATLGPYKGLKQVRKVVEDTMKNIHPIYNIKTLMIKRELAKDPQLNNESWDRFLPKFKQTNAKKVKKPKFKKKTYTPFPPPQTESKIDKQLASGEYFIQEKERKLKAWQEKKVRQADAEEKRKTQREKAFIPPVEDKPKKELKKKEIDNKVDIDTLKKKIKSSQKRKNWGQSSLETPNKKKKAKISKILFIEALSLSVSSEDLGMEASFTDIQIPQCHEYCNGNTAEFYCPECSAMFCSSCYDREHCGNERKSQHGKVTELRAICCIHKHTLDYFNLTTLQPMCIICKKETSQASELSDHVIDNIETTVPKLQSLMEKKVNTASELITRLNREIAMAENAARNTTICAIEYVQECFVKIRRYLDETEEEIKQGARKYFDDFMQFNEDRVEFMNAVRKLRALSEEGK</sequence>
<evidence type="ECO:0000256" key="7">
    <source>
        <dbReference type="ARBA" id="ARBA00023242"/>
    </source>
</evidence>